<dbReference type="AlphaFoldDB" id="A2G7Z0"/>
<dbReference type="PRINTS" id="PR00716">
    <property type="entry name" value="MPIPHPHTASE"/>
</dbReference>
<dbReference type="SUPFAM" id="SSF52821">
    <property type="entry name" value="Rhodanese/Cell cycle control phosphatase"/>
    <property type="match status" value="1"/>
</dbReference>
<keyword evidence="3" id="KW-0132">Cell division</keyword>
<dbReference type="InterPro" id="IPR036873">
    <property type="entry name" value="Rhodanese-like_dom_sf"/>
</dbReference>
<dbReference type="EC" id="3.1.3.48" evidence="2"/>
<dbReference type="VEuPathDB" id="TrichDB:TVAG_223030"/>
<dbReference type="GO" id="GO:0004725">
    <property type="term" value="F:protein tyrosine phosphatase activity"/>
    <property type="evidence" value="ECO:0000318"/>
    <property type="project" value="GO_Central"/>
</dbReference>
<evidence type="ECO:0000256" key="4">
    <source>
        <dbReference type="ARBA" id="ARBA00022801"/>
    </source>
</evidence>
<dbReference type="Gene3D" id="3.40.250.10">
    <property type="entry name" value="Rhodanese-like domain"/>
    <property type="match status" value="1"/>
</dbReference>
<dbReference type="eggNOG" id="KOG3772">
    <property type="taxonomic scope" value="Eukaryota"/>
</dbReference>
<evidence type="ECO:0000256" key="1">
    <source>
        <dbReference type="ARBA" id="ARBA00011065"/>
    </source>
</evidence>
<evidence type="ECO:0000256" key="3">
    <source>
        <dbReference type="ARBA" id="ARBA00022618"/>
    </source>
</evidence>
<keyword evidence="9" id="KW-1185">Reference proteome</keyword>
<dbReference type="PROSITE" id="PS50206">
    <property type="entry name" value="RHODANESE_3"/>
    <property type="match status" value="1"/>
</dbReference>
<comment type="similarity">
    <text evidence="1">Belongs to the MPI phosphatase family.</text>
</comment>
<evidence type="ECO:0000259" key="7">
    <source>
        <dbReference type="PROSITE" id="PS50206"/>
    </source>
</evidence>
<dbReference type="EMBL" id="DS114583">
    <property type="protein sequence ID" value="EAX86722.1"/>
    <property type="molecule type" value="Genomic_DNA"/>
</dbReference>
<dbReference type="GO" id="GO:0051301">
    <property type="term" value="P:cell division"/>
    <property type="evidence" value="ECO:0007669"/>
    <property type="project" value="UniProtKB-KW"/>
</dbReference>
<reference evidence="8" key="2">
    <citation type="journal article" date="2007" name="Science">
        <title>Draft genome sequence of the sexually transmitted pathogen Trichomonas vaginalis.</title>
        <authorList>
            <person name="Carlton J.M."/>
            <person name="Hirt R.P."/>
            <person name="Silva J.C."/>
            <person name="Delcher A.L."/>
            <person name="Schatz M."/>
            <person name="Zhao Q."/>
            <person name="Wortman J.R."/>
            <person name="Bidwell S.L."/>
            <person name="Alsmark U.C.M."/>
            <person name="Besteiro S."/>
            <person name="Sicheritz-Ponten T."/>
            <person name="Noel C.J."/>
            <person name="Dacks J.B."/>
            <person name="Foster P.G."/>
            <person name="Simillion C."/>
            <person name="Van de Peer Y."/>
            <person name="Miranda-Saavedra D."/>
            <person name="Barton G.J."/>
            <person name="Westrop G.D."/>
            <person name="Mueller S."/>
            <person name="Dessi D."/>
            <person name="Fiori P.L."/>
            <person name="Ren Q."/>
            <person name="Paulsen I."/>
            <person name="Zhang H."/>
            <person name="Bastida-Corcuera F.D."/>
            <person name="Simoes-Barbosa A."/>
            <person name="Brown M.T."/>
            <person name="Hayes R.D."/>
            <person name="Mukherjee M."/>
            <person name="Okumura C.Y."/>
            <person name="Schneider R."/>
            <person name="Smith A.J."/>
            <person name="Vanacova S."/>
            <person name="Villalvazo M."/>
            <person name="Haas B.J."/>
            <person name="Pertea M."/>
            <person name="Feldblyum T.V."/>
            <person name="Utterback T.R."/>
            <person name="Shu C.L."/>
            <person name="Osoegawa K."/>
            <person name="de Jong P.J."/>
            <person name="Hrdy I."/>
            <person name="Horvathova L."/>
            <person name="Zubacova Z."/>
            <person name="Dolezal P."/>
            <person name="Malik S.B."/>
            <person name="Logsdon J.M. Jr."/>
            <person name="Henze K."/>
            <person name="Gupta A."/>
            <person name="Wang C.C."/>
            <person name="Dunne R.L."/>
            <person name="Upcroft J.A."/>
            <person name="Upcroft P."/>
            <person name="White O."/>
            <person name="Salzberg S.L."/>
            <person name="Tang P."/>
            <person name="Chiu C.-H."/>
            <person name="Lee Y.-S."/>
            <person name="Embley T.M."/>
            <person name="Coombs G.H."/>
            <person name="Mottram J.C."/>
            <person name="Tachezy J."/>
            <person name="Fraser-Liggett C.M."/>
            <person name="Johnson P.J."/>
        </authorList>
    </citation>
    <scope>NUCLEOTIDE SEQUENCE [LARGE SCALE GENOMIC DNA]</scope>
    <source>
        <strain evidence="8">G3</strain>
    </source>
</reference>
<protein>
    <recommendedName>
        <fullName evidence="2">protein-tyrosine-phosphatase</fullName>
        <ecNumber evidence="2">3.1.3.48</ecNumber>
    </recommendedName>
</protein>
<dbReference type="InterPro" id="IPR000751">
    <property type="entry name" value="MPI_Phosphatase"/>
</dbReference>
<dbReference type="SMR" id="A2G7Z0"/>
<keyword evidence="6" id="KW-0131">Cell cycle</keyword>
<dbReference type="OrthoDB" id="26523at2759"/>
<dbReference type="GO" id="GO:0110032">
    <property type="term" value="P:positive regulation of G2/MI transition of meiotic cell cycle"/>
    <property type="evidence" value="ECO:0000318"/>
    <property type="project" value="GO_Central"/>
</dbReference>
<dbReference type="STRING" id="5722.A2G7Z0"/>
<gene>
    <name evidence="8" type="ORF">TVAG_223030</name>
</gene>
<organism evidence="8 9">
    <name type="scientific">Trichomonas vaginalis (strain ATCC PRA-98 / G3)</name>
    <dbReference type="NCBI Taxonomy" id="412133"/>
    <lineage>
        <taxon>Eukaryota</taxon>
        <taxon>Metamonada</taxon>
        <taxon>Parabasalia</taxon>
        <taxon>Trichomonadida</taxon>
        <taxon>Trichomonadidae</taxon>
        <taxon>Trichomonas</taxon>
    </lineage>
</organism>
<dbReference type="PANTHER" id="PTHR10828">
    <property type="entry name" value="M-PHASE INDUCER PHOSPHATASE DUAL SPECIFICITY PHOSPHATASE CDC25"/>
    <property type="match status" value="1"/>
</dbReference>
<dbReference type="GO" id="GO:0005737">
    <property type="term" value="C:cytoplasm"/>
    <property type="evidence" value="ECO:0000318"/>
    <property type="project" value="GO_Central"/>
</dbReference>
<dbReference type="PANTHER" id="PTHR10828:SF17">
    <property type="entry name" value="PROTEIN-TYROSINE-PHOSPHATASE"/>
    <property type="match status" value="1"/>
</dbReference>
<dbReference type="SMART" id="SM00450">
    <property type="entry name" value="RHOD"/>
    <property type="match status" value="1"/>
</dbReference>
<dbReference type="VEuPathDB" id="TrichDB:TVAGG3_0992660"/>
<keyword evidence="5" id="KW-0904">Protein phosphatase</keyword>
<evidence type="ECO:0000256" key="6">
    <source>
        <dbReference type="ARBA" id="ARBA00023306"/>
    </source>
</evidence>
<dbReference type="GO" id="GO:0005634">
    <property type="term" value="C:nucleus"/>
    <property type="evidence" value="ECO:0000318"/>
    <property type="project" value="GO_Central"/>
</dbReference>
<name>A2G7Z0_TRIV3</name>
<keyword evidence="4" id="KW-0378">Hydrolase</keyword>
<dbReference type="InterPro" id="IPR001763">
    <property type="entry name" value="Rhodanese-like_dom"/>
</dbReference>
<evidence type="ECO:0000256" key="2">
    <source>
        <dbReference type="ARBA" id="ARBA00013064"/>
    </source>
</evidence>
<dbReference type="InParanoid" id="A2G7Z0"/>
<evidence type="ECO:0000256" key="5">
    <source>
        <dbReference type="ARBA" id="ARBA00022912"/>
    </source>
</evidence>
<dbReference type="GO" id="GO:0010971">
    <property type="term" value="P:positive regulation of G2/M transition of mitotic cell cycle"/>
    <property type="evidence" value="ECO:0000318"/>
    <property type="project" value="GO_Central"/>
</dbReference>
<feature type="domain" description="Rhodanese" evidence="7">
    <location>
        <begin position="68"/>
        <end position="169"/>
    </location>
</feature>
<evidence type="ECO:0000313" key="9">
    <source>
        <dbReference type="Proteomes" id="UP000001542"/>
    </source>
</evidence>
<accession>A2G7Z0</accession>
<proteinExistence type="inferred from homology"/>
<reference evidence="8" key="1">
    <citation type="submission" date="2006-10" db="EMBL/GenBank/DDBJ databases">
        <authorList>
            <person name="Amadeo P."/>
            <person name="Zhao Q."/>
            <person name="Wortman J."/>
            <person name="Fraser-Liggett C."/>
            <person name="Carlton J."/>
        </authorList>
    </citation>
    <scope>NUCLEOTIDE SEQUENCE</scope>
    <source>
        <strain evidence="8">G3</strain>
    </source>
</reference>
<dbReference type="GO" id="GO:0000086">
    <property type="term" value="P:G2/M transition of mitotic cell cycle"/>
    <property type="evidence" value="ECO:0000318"/>
    <property type="project" value="GO_Central"/>
</dbReference>
<sequence length="244" mass="28269">MAASLPFPIMNLPIPNFLDFDDDIKDASVEFNGASEINGPEHYTKDVLPKKIKCKELKFMIEHPEHYLFDHLLIIDCRFAYEHNGGHIVSAQNVNSRRRLFNLFDKYKNSNTWVVFHCEFSQDRGPRFLNLFREYDRKVNEYPKLSLPYIFLLEGGYNRFYTECKELCHGGYTAMRDKKFVSSGELKRSNSLYVRDIVTPITANHRFSSTSLSALKHSRHAASNGGFPVSMVPQAMSQETMTFF</sequence>
<dbReference type="Proteomes" id="UP000001542">
    <property type="component" value="Unassembled WGS sequence"/>
</dbReference>
<dbReference type="Pfam" id="PF00581">
    <property type="entry name" value="Rhodanese"/>
    <property type="match status" value="1"/>
</dbReference>
<evidence type="ECO:0000313" key="8">
    <source>
        <dbReference type="EMBL" id="EAX86722.1"/>
    </source>
</evidence>